<accession>A0AAV1RKV0</accession>
<proteinExistence type="predicted"/>
<gene>
    <name evidence="1" type="ORF">DCAF_LOCUS12097</name>
</gene>
<reference evidence="1 2" key="1">
    <citation type="submission" date="2024-01" db="EMBL/GenBank/DDBJ databases">
        <authorList>
            <person name="Waweru B."/>
        </authorList>
    </citation>
    <scope>NUCLEOTIDE SEQUENCE [LARGE SCALE GENOMIC DNA]</scope>
</reference>
<organism evidence="1 2">
    <name type="scientific">Dovyalis caffra</name>
    <dbReference type="NCBI Taxonomy" id="77055"/>
    <lineage>
        <taxon>Eukaryota</taxon>
        <taxon>Viridiplantae</taxon>
        <taxon>Streptophyta</taxon>
        <taxon>Embryophyta</taxon>
        <taxon>Tracheophyta</taxon>
        <taxon>Spermatophyta</taxon>
        <taxon>Magnoliopsida</taxon>
        <taxon>eudicotyledons</taxon>
        <taxon>Gunneridae</taxon>
        <taxon>Pentapetalae</taxon>
        <taxon>rosids</taxon>
        <taxon>fabids</taxon>
        <taxon>Malpighiales</taxon>
        <taxon>Salicaceae</taxon>
        <taxon>Flacourtieae</taxon>
        <taxon>Dovyalis</taxon>
    </lineage>
</organism>
<keyword evidence="2" id="KW-1185">Reference proteome</keyword>
<sequence>MDDSRERVDMVGSCGVGRVKQSRWWHAAATKTKDLVERDSTIELQVHLILAQGRPNSAHTRNIDCMEEIEKVLPT</sequence>
<dbReference type="Proteomes" id="UP001314170">
    <property type="component" value="Unassembled WGS sequence"/>
</dbReference>
<dbReference type="EMBL" id="CAWUPB010001010">
    <property type="protein sequence ID" value="CAK7337070.1"/>
    <property type="molecule type" value="Genomic_DNA"/>
</dbReference>
<dbReference type="AlphaFoldDB" id="A0AAV1RKV0"/>
<name>A0AAV1RKV0_9ROSI</name>
<evidence type="ECO:0000313" key="1">
    <source>
        <dbReference type="EMBL" id="CAK7337070.1"/>
    </source>
</evidence>
<protein>
    <submittedName>
        <fullName evidence="1">Uncharacterized protein</fullName>
    </submittedName>
</protein>
<comment type="caution">
    <text evidence="1">The sequence shown here is derived from an EMBL/GenBank/DDBJ whole genome shotgun (WGS) entry which is preliminary data.</text>
</comment>
<evidence type="ECO:0000313" key="2">
    <source>
        <dbReference type="Proteomes" id="UP001314170"/>
    </source>
</evidence>